<keyword evidence="2" id="KW-1185">Reference proteome</keyword>
<dbReference type="AlphaFoldDB" id="A0AAN9QX51"/>
<evidence type="ECO:0000313" key="1">
    <source>
        <dbReference type="EMBL" id="KAK7350316.1"/>
    </source>
</evidence>
<dbReference type="Proteomes" id="UP001367508">
    <property type="component" value="Unassembled WGS sequence"/>
</dbReference>
<dbReference type="EMBL" id="JAYMYQ010000002">
    <property type="protein sequence ID" value="KAK7350316.1"/>
    <property type="molecule type" value="Genomic_DNA"/>
</dbReference>
<protein>
    <submittedName>
        <fullName evidence="1">Uncharacterized protein</fullName>
    </submittedName>
</protein>
<evidence type="ECO:0000313" key="2">
    <source>
        <dbReference type="Proteomes" id="UP001367508"/>
    </source>
</evidence>
<gene>
    <name evidence="1" type="ORF">VNO77_08787</name>
</gene>
<name>A0AAN9QX51_CANGL</name>
<sequence>MNLAKTHTVAKISRKAIPANHVLDASKKDATTESIKVGLADKHVKARVLAGNSTVHEEYSRTTPSCKAIDVEFTTLQPTRITLGLSA</sequence>
<proteinExistence type="predicted"/>
<accession>A0AAN9QX51</accession>
<reference evidence="1 2" key="1">
    <citation type="submission" date="2024-01" db="EMBL/GenBank/DDBJ databases">
        <title>The genomes of 5 underutilized Papilionoideae crops provide insights into root nodulation and disease resistanc.</title>
        <authorList>
            <person name="Jiang F."/>
        </authorList>
    </citation>
    <scope>NUCLEOTIDE SEQUENCE [LARGE SCALE GENOMIC DNA]</scope>
    <source>
        <strain evidence="1">LVBAO_FW01</strain>
        <tissue evidence="1">Leaves</tissue>
    </source>
</reference>
<comment type="caution">
    <text evidence="1">The sequence shown here is derived from an EMBL/GenBank/DDBJ whole genome shotgun (WGS) entry which is preliminary data.</text>
</comment>
<organism evidence="1 2">
    <name type="scientific">Canavalia gladiata</name>
    <name type="common">Sword bean</name>
    <name type="synonym">Dolichos gladiatus</name>
    <dbReference type="NCBI Taxonomy" id="3824"/>
    <lineage>
        <taxon>Eukaryota</taxon>
        <taxon>Viridiplantae</taxon>
        <taxon>Streptophyta</taxon>
        <taxon>Embryophyta</taxon>
        <taxon>Tracheophyta</taxon>
        <taxon>Spermatophyta</taxon>
        <taxon>Magnoliopsida</taxon>
        <taxon>eudicotyledons</taxon>
        <taxon>Gunneridae</taxon>
        <taxon>Pentapetalae</taxon>
        <taxon>rosids</taxon>
        <taxon>fabids</taxon>
        <taxon>Fabales</taxon>
        <taxon>Fabaceae</taxon>
        <taxon>Papilionoideae</taxon>
        <taxon>50 kb inversion clade</taxon>
        <taxon>NPAAA clade</taxon>
        <taxon>indigoferoid/millettioid clade</taxon>
        <taxon>Phaseoleae</taxon>
        <taxon>Canavalia</taxon>
    </lineage>
</organism>